<feature type="domain" description="Fibronectin type-III" evidence="1">
    <location>
        <begin position="35"/>
        <end position="134"/>
    </location>
</feature>
<keyword evidence="3" id="KW-1185">Reference proteome</keyword>
<dbReference type="Gene3D" id="2.60.40.10">
    <property type="entry name" value="Immunoglobulins"/>
    <property type="match status" value="2"/>
</dbReference>
<dbReference type="SUPFAM" id="SSF49265">
    <property type="entry name" value="Fibronectin type III"/>
    <property type="match status" value="1"/>
</dbReference>
<comment type="caution">
    <text evidence="2">The sequence shown here is derived from an EMBL/GenBank/DDBJ whole genome shotgun (WGS) entry which is preliminary data.</text>
</comment>
<sequence>MSLYLKRSIGVFVFALLVSCGGGDDGPPPPPPNAAPTEVSQIVFPTANLLCTDNTVNFQWSASTDPDGDPIIYRLIIANDRDLTDVVENRTVSTNSITITLQRGRAYYWNVTASDNQGNVSAASSTLAFYTSGEGVSNYAPFTAALNAPANGGTVTAGTVTLDWTGSDTDTDDVLSYDLYFGEATDPPLTQSNLSAENFDVTATAGATYYWRVDTIDDSGVKTIGQIWSFTVN</sequence>
<dbReference type="InterPro" id="IPR003961">
    <property type="entry name" value="FN3_dom"/>
</dbReference>
<dbReference type="RefSeq" id="WP_386096782.1">
    <property type="nucleotide sequence ID" value="NZ_JBHSAT010000004.1"/>
</dbReference>
<proteinExistence type="predicted"/>
<dbReference type="InterPro" id="IPR036116">
    <property type="entry name" value="FN3_sf"/>
</dbReference>
<evidence type="ECO:0000259" key="1">
    <source>
        <dbReference type="PROSITE" id="PS50853"/>
    </source>
</evidence>
<gene>
    <name evidence="2" type="ORF">ACFOSX_02770</name>
</gene>
<organism evidence="2 3">
    <name type="scientific">Winogradskyella maritima</name>
    <dbReference type="NCBI Taxonomy" id="1517766"/>
    <lineage>
        <taxon>Bacteria</taxon>
        <taxon>Pseudomonadati</taxon>
        <taxon>Bacteroidota</taxon>
        <taxon>Flavobacteriia</taxon>
        <taxon>Flavobacteriales</taxon>
        <taxon>Flavobacteriaceae</taxon>
        <taxon>Winogradskyella</taxon>
    </lineage>
</organism>
<dbReference type="CDD" id="cd00063">
    <property type="entry name" value="FN3"/>
    <property type="match status" value="1"/>
</dbReference>
<dbReference type="InterPro" id="IPR013783">
    <property type="entry name" value="Ig-like_fold"/>
</dbReference>
<evidence type="ECO:0000313" key="3">
    <source>
        <dbReference type="Proteomes" id="UP001595812"/>
    </source>
</evidence>
<dbReference type="PROSITE" id="PS51257">
    <property type="entry name" value="PROKAR_LIPOPROTEIN"/>
    <property type="match status" value="1"/>
</dbReference>
<reference evidence="3" key="1">
    <citation type="journal article" date="2019" name="Int. J. Syst. Evol. Microbiol.">
        <title>The Global Catalogue of Microorganisms (GCM) 10K type strain sequencing project: providing services to taxonomists for standard genome sequencing and annotation.</title>
        <authorList>
            <consortium name="The Broad Institute Genomics Platform"/>
            <consortium name="The Broad Institute Genome Sequencing Center for Infectious Disease"/>
            <person name="Wu L."/>
            <person name="Ma J."/>
        </authorList>
    </citation>
    <scope>NUCLEOTIDE SEQUENCE [LARGE SCALE GENOMIC DNA]</scope>
    <source>
        <strain evidence="3">CECT 8979</strain>
    </source>
</reference>
<protein>
    <recommendedName>
        <fullName evidence="1">Fibronectin type-III domain-containing protein</fullName>
    </recommendedName>
</protein>
<dbReference type="PROSITE" id="PS50853">
    <property type="entry name" value="FN3"/>
    <property type="match status" value="1"/>
</dbReference>
<name>A0ABV8ADZ7_9FLAO</name>
<accession>A0ABV8ADZ7</accession>
<dbReference type="EMBL" id="JBHSAT010000004">
    <property type="protein sequence ID" value="MFC3876143.1"/>
    <property type="molecule type" value="Genomic_DNA"/>
</dbReference>
<dbReference type="Proteomes" id="UP001595812">
    <property type="component" value="Unassembled WGS sequence"/>
</dbReference>
<evidence type="ECO:0000313" key="2">
    <source>
        <dbReference type="EMBL" id="MFC3876143.1"/>
    </source>
</evidence>